<protein>
    <submittedName>
        <fullName evidence="4">NADPH:quinone reductase-like Zn-dependent oxidoreductase</fullName>
    </submittedName>
</protein>
<dbReference type="GO" id="GO:0005829">
    <property type="term" value="C:cytosol"/>
    <property type="evidence" value="ECO:0007669"/>
    <property type="project" value="TreeGrafter"/>
</dbReference>
<dbReference type="SMART" id="SM00829">
    <property type="entry name" value="PKS_ER"/>
    <property type="match status" value="1"/>
</dbReference>
<dbReference type="InterPro" id="IPR020843">
    <property type="entry name" value="ER"/>
</dbReference>
<dbReference type="InterPro" id="IPR011032">
    <property type="entry name" value="GroES-like_sf"/>
</dbReference>
<evidence type="ECO:0000256" key="1">
    <source>
        <dbReference type="ARBA" id="ARBA00022857"/>
    </source>
</evidence>
<dbReference type="InterPro" id="IPR013154">
    <property type="entry name" value="ADH-like_N"/>
</dbReference>
<dbReference type="GO" id="GO:0070402">
    <property type="term" value="F:NADPH binding"/>
    <property type="evidence" value="ECO:0007669"/>
    <property type="project" value="TreeGrafter"/>
</dbReference>
<dbReference type="InterPro" id="IPR036291">
    <property type="entry name" value="NAD(P)-bd_dom_sf"/>
</dbReference>
<feature type="domain" description="Enoyl reductase (ER)" evidence="3">
    <location>
        <begin position="10"/>
        <end position="321"/>
    </location>
</feature>
<dbReference type="OrthoDB" id="9780520at2"/>
<evidence type="ECO:0000313" key="5">
    <source>
        <dbReference type="Proteomes" id="UP000276232"/>
    </source>
</evidence>
<dbReference type="FunCoup" id="A0A3N1GX66">
    <property type="interactions" value="270"/>
</dbReference>
<dbReference type="Gene3D" id="3.90.180.10">
    <property type="entry name" value="Medium-chain alcohol dehydrogenases, catalytic domain"/>
    <property type="match status" value="1"/>
</dbReference>
<keyword evidence="5" id="KW-1185">Reference proteome</keyword>
<comment type="caution">
    <text evidence="4">The sequence shown here is derived from an EMBL/GenBank/DDBJ whole genome shotgun (WGS) entry which is preliminary data.</text>
</comment>
<gene>
    <name evidence="4" type="ORF">EDC03_2571</name>
</gene>
<evidence type="ECO:0000256" key="2">
    <source>
        <dbReference type="ARBA" id="ARBA00023002"/>
    </source>
</evidence>
<dbReference type="Proteomes" id="UP000276232">
    <property type="component" value="Unassembled WGS sequence"/>
</dbReference>
<dbReference type="CDD" id="cd05286">
    <property type="entry name" value="QOR2"/>
    <property type="match status" value="1"/>
</dbReference>
<dbReference type="RefSeq" id="WP_123380624.1">
    <property type="nucleotide sequence ID" value="NZ_RJKN01000006.1"/>
</dbReference>
<dbReference type="Pfam" id="PF00107">
    <property type="entry name" value="ADH_zinc_N"/>
    <property type="match status" value="1"/>
</dbReference>
<dbReference type="SUPFAM" id="SSF51735">
    <property type="entry name" value="NAD(P)-binding Rossmann-fold domains"/>
    <property type="match status" value="1"/>
</dbReference>
<dbReference type="Pfam" id="PF08240">
    <property type="entry name" value="ADH_N"/>
    <property type="match status" value="1"/>
</dbReference>
<keyword evidence="1" id="KW-0521">NADP</keyword>
<evidence type="ECO:0000259" key="3">
    <source>
        <dbReference type="SMART" id="SM00829"/>
    </source>
</evidence>
<reference evidence="4 5" key="1">
    <citation type="journal article" date="2015" name="Stand. Genomic Sci.">
        <title>Genomic Encyclopedia of Bacterial and Archaeal Type Strains, Phase III: the genomes of soil and plant-associated and newly described type strains.</title>
        <authorList>
            <person name="Whitman W.B."/>
            <person name="Woyke T."/>
            <person name="Klenk H.P."/>
            <person name="Zhou Y."/>
            <person name="Lilburn T.G."/>
            <person name="Beck B.J."/>
            <person name="De Vos P."/>
            <person name="Vandamme P."/>
            <person name="Eisen J.A."/>
            <person name="Garrity G."/>
            <person name="Hugenholtz P."/>
            <person name="Kyrpides N.C."/>
        </authorList>
    </citation>
    <scope>NUCLEOTIDE SEQUENCE [LARGE SCALE GENOMIC DNA]</scope>
    <source>
        <strain evidence="4 5">CECT 7306</strain>
    </source>
</reference>
<dbReference type="PANTHER" id="PTHR48106">
    <property type="entry name" value="QUINONE OXIDOREDUCTASE PIG3-RELATED"/>
    <property type="match status" value="1"/>
</dbReference>
<proteinExistence type="predicted"/>
<accession>A0A3N1GX66</accession>
<dbReference type="InterPro" id="IPR013149">
    <property type="entry name" value="ADH-like_C"/>
</dbReference>
<organism evidence="4 5">
    <name type="scientific">Pseudokineococcus lusitanus</name>
    <dbReference type="NCBI Taxonomy" id="763993"/>
    <lineage>
        <taxon>Bacteria</taxon>
        <taxon>Bacillati</taxon>
        <taxon>Actinomycetota</taxon>
        <taxon>Actinomycetes</taxon>
        <taxon>Kineosporiales</taxon>
        <taxon>Kineosporiaceae</taxon>
        <taxon>Pseudokineococcus</taxon>
    </lineage>
</organism>
<dbReference type="AlphaFoldDB" id="A0A3N1GX66"/>
<dbReference type="Gene3D" id="3.40.50.720">
    <property type="entry name" value="NAD(P)-binding Rossmann-like Domain"/>
    <property type="match status" value="1"/>
</dbReference>
<sequence>MRAVQVRRTGGPEVLEVGEVEEPVPGPGQVLVEVDAAGVNYIDTYLRSGTYPMPTPFGVGLEGAGRVVGLGEGVEPDGDLREGALVAWKQAPGSCAERVVVDAAEAVPVPDGVDAETAAALMLQGLTAHYLATSTYPVAEGDTVVVHAGAGGVGLLLTQMVVRRGGRVLATTSTPEKADLARGAGAAEVLGYEGFAARARELTGGEGVAAVYDGVGRATFAEGLDALRPRGVMVLFGGASGPVEPFDPQVLNAKGSLYVTRPSLGAYTRTREELLRRTGDVLAWAAADELSVRVGGRYALEETARAHEDLEGRRTTGKLLVLPGGAAEAELGRS</sequence>
<dbReference type="InterPro" id="IPR047618">
    <property type="entry name" value="QOR-like"/>
</dbReference>
<evidence type="ECO:0000313" key="4">
    <source>
        <dbReference type="EMBL" id="ROP34749.1"/>
    </source>
</evidence>
<dbReference type="EMBL" id="RJKN01000006">
    <property type="protein sequence ID" value="ROP34749.1"/>
    <property type="molecule type" value="Genomic_DNA"/>
</dbReference>
<dbReference type="InParanoid" id="A0A3N1GX66"/>
<dbReference type="SUPFAM" id="SSF50129">
    <property type="entry name" value="GroES-like"/>
    <property type="match status" value="1"/>
</dbReference>
<dbReference type="GO" id="GO:0035925">
    <property type="term" value="F:mRNA 3'-UTR AU-rich region binding"/>
    <property type="evidence" value="ECO:0007669"/>
    <property type="project" value="TreeGrafter"/>
</dbReference>
<keyword evidence="2" id="KW-0560">Oxidoreductase</keyword>
<dbReference type="PANTHER" id="PTHR48106:SF13">
    <property type="entry name" value="QUINONE OXIDOREDUCTASE-RELATED"/>
    <property type="match status" value="1"/>
</dbReference>
<dbReference type="GO" id="GO:0003960">
    <property type="term" value="F:quinone reductase (NADPH) activity"/>
    <property type="evidence" value="ECO:0007669"/>
    <property type="project" value="InterPro"/>
</dbReference>
<name>A0A3N1GX66_9ACTN</name>